<dbReference type="EMBL" id="DQID01000198">
    <property type="protein sequence ID" value="HCT14655.1"/>
    <property type="molecule type" value="Genomic_DNA"/>
</dbReference>
<evidence type="ECO:0000256" key="3">
    <source>
        <dbReference type="ARBA" id="ARBA00022679"/>
    </source>
</evidence>
<evidence type="ECO:0000313" key="7">
    <source>
        <dbReference type="Proteomes" id="UP000261739"/>
    </source>
</evidence>
<evidence type="ECO:0000256" key="1">
    <source>
        <dbReference type="ARBA" id="ARBA00000064"/>
    </source>
</evidence>
<evidence type="ECO:0000259" key="5">
    <source>
        <dbReference type="Pfam" id="PF00682"/>
    </source>
</evidence>
<evidence type="ECO:0000256" key="4">
    <source>
        <dbReference type="RuleBase" id="RU003523"/>
    </source>
</evidence>
<comment type="catalytic activity">
    <reaction evidence="1">
        <text>3-methyl-2-oxobutanoate + acetyl-CoA + H2O = (2S)-2-isopropylmalate + CoA + H(+)</text>
        <dbReference type="Rhea" id="RHEA:21524"/>
        <dbReference type="ChEBI" id="CHEBI:1178"/>
        <dbReference type="ChEBI" id="CHEBI:11851"/>
        <dbReference type="ChEBI" id="CHEBI:15377"/>
        <dbReference type="ChEBI" id="CHEBI:15378"/>
        <dbReference type="ChEBI" id="CHEBI:57287"/>
        <dbReference type="ChEBI" id="CHEBI:57288"/>
        <dbReference type="EC" id="2.3.3.13"/>
    </reaction>
</comment>
<dbReference type="GO" id="GO:0003852">
    <property type="term" value="F:2-isopropylmalate synthase activity"/>
    <property type="evidence" value="ECO:0007669"/>
    <property type="project" value="UniProtKB-EC"/>
</dbReference>
<dbReference type="GO" id="GO:0019752">
    <property type="term" value="P:carboxylic acid metabolic process"/>
    <property type="evidence" value="ECO:0007669"/>
    <property type="project" value="InterPro"/>
</dbReference>
<keyword evidence="3 4" id="KW-0808">Transferase</keyword>
<feature type="domain" description="Pyruvate carboxyltransferase" evidence="5">
    <location>
        <begin position="44"/>
        <end position="83"/>
    </location>
</feature>
<dbReference type="PANTHER" id="PTHR46911:SF1">
    <property type="entry name" value="2-ISOPROPYLMALATE SYNTHASE"/>
    <property type="match status" value="1"/>
</dbReference>
<dbReference type="SUPFAM" id="SSF51569">
    <property type="entry name" value="Aldolase"/>
    <property type="match status" value="1"/>
</dbReference>
<dbReference type="InterPro" id="IPR002034">
    <property type="entry name" value="AIPM/Hcit_synth_CS"/>
</dbReference>
<dbReference type="InterPro" id="IPR013785">
    <property type="entry name" value="Aldolase_TIM"/>
</dbReference>
<gene>
    <name evidence="6" type="ORF">DIW82_07660</name>
</gene>
<name>A0A3D4SZZ5_9CORY</name>
<dbReference type="AlphaFoldDB" id="A0A3D4SZZ5"/>
<dbReference type="PANTHER" id="PTHR46911">
    <property type="match status" value="1"/>
</dbReference>
<dbReference type="InterPro" id="IPR000891">
    <property type="entry name" value="PYR_CT"/>
</dbReference>
<comment type="caution">
    <text evidence="6">The sequence shown here is derived from an EMBL/GenBank/DDBJ whole genome shotgun (WGS) entry which is preliminary data.</text>
</comment>
<accession>A0A3D4SZZ5</accession>
<comment type="similarity">
    <text evidence="2">Belongs to the alpha-IPM synthase/homocitrate synthase family. LeuA type 2 subfamily.</text>
</comment>
<organism evidence="6 7">
    <name type="scientific">Corynebacterium nuruki</name>
    <dbReference type="NCBI Taxonomy" id="1032851"/>
    <lineage>
        <taxon>Bacteria</taxon>
        <taxon>Bacillati</taxon>
        <taxon>Actinomycetota</taxon>
        <taxon>Actinomycetes</taxon>
        <taxon>Mycobacteriales</taxon>
        <taxon>Corynebacteriaceae</taxon>
        <taxon>Corynebacterium</taxon>
    </lineage>
</organism>
<dbReference type="Gene3D" id="3.20.20.70">
    <property type="entry name" value="Aldolase class I"/>
    <property type="match status" value="1"/>
</dbReference>
<dbReference type="PROSITE" id="PS00815">
    <property type="entry name" value="AIPM_HOMOCIT_SYNTH_1"/>
    <property type="match status" value="1"/>
</dbReference>
<proteinExistence type="inferred from homology"/>
<dbReference type="Pfam" id="PF00682">
    <property type="entry name" value="HMGL-like"/>
    <property type="match status" value="1"/>
</dbReference>
<dbReference type="Proteomes" id="UP000261739">
    <property type="component" value="Unassembled WGS sequence"/>
</dbReference>
<reference evidence="6 7" key="1">
    <citation type="journal article" date="2018" name="Nat. Biotechnol.">
        <title>A standardized bacterial taxonomy based on genome phylogeny substantially revises the tree of life.</title>
        <authorList>
            <person name="Parks D.H."/>
            <person name="Chuvochina M."/>
            <person name="Waite D.W."/>
            <person name="Rinke C."/>
            <person name="Skarshewski A."/>
            <person name="Chaumeil P.A."/>
            <person name="Hugenholtz P."/>
        </authorList>
    </citation>
    <scope>NUCLEOTIDE SEQUENCE [LARGE SCALE GENOMIC DNA]</scope>
    <source>
        <strain evidence="6">UBA11247</strain>
    </source>
</reference>
<sequence>MRWNPQQPSPMPHGRYTDVYSRVSVPLKDADRTWPTKRLTDAPLWVPVDLRDGNQALAEPMDPARKRRFFEMMVSVGYKEIEV</sequence>
<protein>
    <submittedName>
        <fullName evidence="6">2-isopropylmalate synthase</fullName>
    </submittedName>
</protein>
<evidence type="ECO:0000256" key="2">
    <source>
        <dbReference type="ARBA" id="ARBA00009767"/>
    </source>
</evidence>
<feature type="non-terminal residue" evidence="6">
    <location>
        <position position="83"/>
    </location>
</feature>
<evidence type="ECO:0000313" key="6">
    <source>
        <dbReference type="EMBL" id="HCT14655.1"/>
    </source>
</evidence>